<dbReference type="GO" id="GO:0008441">
    <property type="term" value="F:3'(2'),5'-bisphosphate nucleotidase activity"/>
    <property type="evidence" value="ECO:0007669"/>
    <property type="project" value="UniProtKB-UniRule"/>
</dbReference>
<gene>
    <name evidence="12" type="ORF">BN1211_5223</name>
    <name evidence="13" type="ORF">CYBJADRAFT_167799</name>
</gene>
<evidence type="ECO:0000313" key="13">
    <source>
        <dbReference type="EMBL" id="ODV73201.1"/>
    </source>
</evidence>
<comment type="catalytic activity">
    <reaction evidence="9">
        <text>3'-phosphoadenylyl sulfate + H2O = adenosine 5'-phosphosulfate + phosphate</text>
        <dbReference type="Rhea" id="RHEA:77639"/>
        <dbReference type="ChEBI" id="CHEBI:15377"/>
        <dbReference type="ChEBI" id="CHEBI:43474"/>
        <dbReference type="ChEBI" id="CHEBI:58243"/>
        <dbReference type="ChEBI" id="CHEBI:58339"/>
        <dbReference type="EC" id="3.1.3.7"/>
    </reaction>
    <physiologicalReaction direction="left-to-right" evidence="9">
        <dbReference type="Rhea" id="RHEA:77640"/>
    </physiologicalReaction>
</comment>
<feature type="binding site" evidence="10">
    <location>
        <position position="145"/>
    </location>
    <ligand>
        <name>Mg(2+)</name>
        <dbReference type="ChEBI" id="CHEBI:18420"/>
        <label>1</label>
        <note>catalytic</note>
    </ligand>
</feature>
<evidence type="ECO:0000256" key="3">
    <source>
        <dbReference type="ARBA" id="ARBA00012633"/>
    </source>
</evidence>
<keyword evidence="6 10" id="KW-0460">Magnesium</keyword>
<comment type="function">
    <text evidence="11">Converts adenosine 3'-phosphate 5'-phosphosulfate (PAPS) to adenosine 5'-phosphosulfate (APS) and 3'(2')-phosphoadenosine 5'-phosphate (PAP) to AMP.</text>
</comment>
<feature type="binding site" evidence="10">
    <location>
        <position position="148"/>
    </location>
    <ligand>
        <name>Mg(2+)</name>
        <dbReference type="ChEBI" id="CHEBI:18420"/>
        <label>1</label>
        <note>catalytic</note>
    </ligand>
</feature>
<evidence type="ECO:0000313" key="12">
    <source>
        <dbReference type="EMBL" id="CEP24402.1"/>
    </source>
</evidence>
<dbReference type="EC" id="3.1.3.7" evidence="3 11"/>
<dbReference type="STRING" id="983966.A0A0H5C8P7"/>
<dbReference type="PROSITE" id="PS00629">
    <property type="entry name" value="IMP_1"/>
    <property type="match status" value="1"/>
</dbReference>
<proteinExistence type="inferred from homology"/>
<dbReference type="InterPro" id="IPR006239">
    <property type="entry name" value="DPNP"/>
</dbReference>
<evidence type="ECO:0000256" key="11">
    <source>
        <dbReference type="RuleBase" id="RU368076"/>
    </source>
</evidence>
<dbReference type="PROSITE" id="PS00630">
    <property type="entry name" value="IMP_2"/>
    <property type="match status" value="1"/>
</dbReference>
<keyword evidence="5 11" id="KW-0378">Hydrolase</keyword>
<reference evidence="14" key="2">
    <citation type="journal article" date="2015" name="J. Biotechnol.">
        <title>The structure of the Cyberlindnera jadinii genome and its relation to Candida utilis analyzed by the occurrence of single nucleotide polymorphisms.</title>
        <authorList>
            <person name="Rupp O."/>
            <person name="Brinkrolf K."/>
            <person name="Buerth C."/>
            <person name="Kunigo M."/>
            <person name="Schneider J."/>
            <person name="Jaenicke S."/>
            <person name="Goesmann A."/>
            <person name="Puehler A."/>
            <person name="Jaeger K.-E."/>
            <person name="Ernst J.F."/>
        </authorList>
    </citation>
    <scope>NUCLEOTIDE SEQUENCE [LARGE SCALE GENOMIC DNA]</scope>
    <source>
        <strain evidence="14">ATCC 18201 / CBS 1600 / BCRC 20928 / JCM 3617 / NBRC 0987 / NRRL Y-1542</strain>
    </source>
</reference>
<dbReference type="InterPro" id="IPR051090">
    <property type="entry name" value="Inositol_monoP_superfamily"/>
</dbReference>
<reference evidence="12" key="1">
    <citation type="submission" date="2014-12" db="EMBL/GenBank/DDBJ databases">
        <authorList>
            <person name="Jaenicke S."/>
        </authorList>
    </citation>
    <scope>NUCLEOTIDE SEQUENCE [LARGE SCALE GENOMIC DNA]</scope>
    <source>
        <strain evidence="12">CBS1600</strain>
    </source>
</reference>
<comment type="catalytic activity">
    <reaction evidence="8">
        <text>adenosine 3',5'-bisphosphate + H2O = AMP + phosphate</text>
        <dbReference type="Rhea" id="RHEA:10040"/>
        <dbReference type="ChEBI" id="CHEBI:15377"/>
        <dbReference type="ChEBI" id="CHEBI:43474"/>
        <dbReference type="ChEBI" id="CHEBI:58343"/>
        <dbReference type="ChEBI" id="CHEBI:456215"/>
        <dbReference type="EC" id="3.1.3.7"/>
    </reaction>
    <physiologicalReaction direction="left-to-right" evidence="8">
        <dbReference type="Rhea" id="RHEA:10041"/>
    </physiologicalReaction>
</comment>
<dbReference type="GO" id="GO:0043647">
    <property type="term" value="P:inositol phosphate metabolic process"/>
    <property type="evidence" value="ECO:0007669"/>
    <property type="project" value="UniProtKB-UniRule"/>
</dbReference>
<protein>
    <recommendedName>
        <fullName evidence="3 11">3'(2'),5'-bisphosphate nucleotidase</fullName>
        <ecNumber evidence="3 11">3.1.3.7</ecNumber>
    </recommendedName>
</protein>
<dbReference type="GO" id="GO:0046872">
    <property type="term" value="F:metal ion binding"/>
    <property type="evidence" value="ECO:0007669"/>
    <property type="project" value="UniProtKB-UniRule"/>
</dbReference>
<dbReference type="Gene3D" id="3.30.540.10">
    <property type="entry name" value="Fructose-1,6-Bisphosphatase, subunit A, domain 1"/>
    <property type="match status" value="1"/>
</dbReference>
<dbReference type="Proteomes" id="UP000094389">
    <property type="component" value="Unassembled WGS sequence"/>
</dbReference>
<dbReference type="CDD" id="cd01517">
    <property type="entry name" value="PAP_phosphatase"/>
    <property type="match status" value="1"/>
</dbReference>
<dbReference type="Pfam" id="PF00459">
    <property type="entry name" value="Inositol_P"/>
    <property type="match status" value="1"/>
</dbReference>
<dbReference type="EMBL" id="CDQK01000006">
    <property type="protein sequence ID" value="CEP24402.1"/>
    <property type="molecule type" value="Genomic_DNA"/>
</dbReference>
<evidence type="ECO:0000256" key="2">
    <source>
        <dbReference type="ARBA" id="ARBA00009759"/>
    </source>
</evidence>
<dbReference type="Proteomes" id="UP000038830">
    <property type="component" value="Unassembled WGS sequence"/>
</dbReference>
<dbReference type="AlphaFoldDB" id="A0A0H5C8P7"/>
<comment type="cofactor">
    <cofactor evidence="1 10 11">
        <name>Mg(2+)</name>
        <dbReference type="ChEBI" id="CHEBI:18420"/>
    </cofactor>
</comment>
<dbReference type="SUPFAM" id="SSF56655">
    <property type="entry name" value="Carbohydrate phosphatase"/>
    <property type="match status" value="1"/>
</dbReference>
<feature type="binding site" evidence="10">
    <location>
        <position position="299"/>
    </location>
    <ligand>
        <name>Mg(2+)</name>
        <dbReference type="ChEBI" id="CHEBI:18420"/>
        <label>1</label>
        <note>catalytic</note>
    </ligand>
</feature>
<feature type="binding site" evidence="10">
    <location>
        <position position="72"/>
    </location>
    <ligand>
        <name>Mg(2+)</name>
        <dbReference type="ChEBI" id="CHEBI:18420"/>
        <label>1</label>
        <note>catalytic</note>
    </ligand>
</feature>
<dbReference type="PANTHER" id="PTHR43200">
    <property type="entry name" value="PHOSPHATASE"/>
    <property type="match status" value="1"/>
</dbReference>
<evidence type="ECO:0000256" key="10">
    <source>
        <dbReference type="PIRSR" id="PIRSR600760-2"/>
    </source>
</evidence>
<evidence type="ECO:0000256" key="4">
    <source>
        <dbReference type="ARBA" id="ARBA00022723"/>
    </source>
</evidence>
<organism evidence="12 14">
    <name type="scientific">Cyberlindnera jadinii (strain ATCC 18201 / CBS 1600 / BCRC 20928 / JCM 3617 / NBRC 0987 / NRRL Y-1542)</name>
    <name type="common">Torula yeast</name>
    <name type="synonym">Candida utilis</name>
    <dbReference type="NCBI Taxonomy" id="983966"/>
    <lineage>
        <taxon>Eukaryota</taxon>
        <taxon>Fungi</taxon>
        <taxon>Dikarya</taxon>
        <taxon>Ascomycota</taxon>
        <taxon>Saccharomycotina</taxon>
        <taxon>Saccharomycetes</taxon>
        <taxon>Phaffomycetales</taxon>
        <taxon>Phaffomycetaceae</taxon>
        <taxon>Cyberlindnera</taxon>
    </lineage>
</organism>
<accession>A0A1E4S151</accession>
<comment type="similarity">
    <text evidence="2 11">Belongs to the inositol monophosphatase superfamily.</text>
</comment>
<dbReference type="GO" id="GO:0046854">
    <property type="term" value="P:phosphatidylinositol phosphate biosynthetic process"/>
    <property type="evidence" value="ECO:0007669"/>
    <property type="project" value="InterPro"/>
</dbReference>
<dbReference type="NCBIfam" id="TIGR01330">
    <property type="entry name" value="bisphos_HAL2"/>
    <property type="match status" value="1"/>
</dbReference>
<dbReference type="Gene3D" id="3.40.190.80">
    <property type="match status" value="1"/>
</dbReference>
<dbReference type="GO" id="GO:0000103">
    <property type="term" value="P:sulfate assimilation"/>
    <property type="evidence" value="ECO:0007669"/>
    <property type="project" value="TreeGrafter"/>
</dbReference>
<sequence length="355" mass="38585">MVYEREAYIARLAVQKASLLTKAVSEEVLAHRASNTITKDDKSPVTIGDFSAQAVIINAIKHNFPDDEVVGEEDSKDLQENSTLASKVLATLQANDEQYSKFIGVDDAEEHRLLGASFKDLDQVSSVIDMGSSEGGNTGRIWALDPIDGTKGFLRGDQYAVCLALIVDGVVQVGVVGCPNLPDNFTSPSYKGGLFTAIKGQGSYYSKLFDRVDENLSKSEQIKMKNDLQSASEITVCEGVEKGHSSHDEQSRIKQYLGIPQTQTLNLDSQVKYCCLSKGLAELYLRLPVSATYREKIWDHAAGNILITESGGVVSDMHGNPLNFGEGRYLNSSGVIAGSKQFHSKVIEAIKAVIE</sequence>
<dbReference type="FunFam" id="3.40.190.80:FF:000003">
    <property type="entry name" value="PAP-specific phosphatase HAL2-like"/>
    <property type="match status" value="1"/>
</dbReference>
<dbReference type="InterPro" id="IPR000760">
    <property type="entry name" value="Inositol_monophosphatase-like"/>
</dbReference>
<name>A0A0H5C8P7_CYBJN</name>
<keyword evidence="15" id="KW-1185">Reference proteome</keyword>
<evidence type="ECO:0000256" key="8">
    <source>
        <dbReference type="ARBA" id="ARBA00044479"/>
    </source>
</evidence>
<keyword evidence="4 10" id="KW-0479">Metal-binding</keyword>
<dbReference type="PANTHER" id="PTHR43200:SF6">
    <property type="entry name" value="3'(2'),5'-BISPHOSPHATE NUCLEOTIDASE"/>
    <property type="match status" value="1"/>
</dbReference>
<comment type="catalytic activity">
    <reaction evidence="7">
        <text>adenosine 2',5'-bisphosphate + H2O = AMP + phosphate</text>
        <dbReference type="Rhea" id="RHEA:77643"/>
        <dbReference type="ChEBI" id="CHEBI:15377"/>
        <dbReference type="ChEBI" id="CHEBI:43474"/>
        <dbReference type="ChEBI" id="CHEBI:194156"/>
        <dbReference type="ChEBI" id="CHEBI:456215"/>
        <dbReference type="EC" id="3.1.3.7"/>
    </reaction>
    <physiologicalReaction direction="left-to-right" evidence="7">
        <dbReference type="Rhea" id="RHEA:77644"/>
    </physiologicalReaction>
</comment>
<feature type="binding site" evidence="10">
    <location>
        <position position="147"/>
    </location>
    <ligand>
        <name>Mg(2+)</name>
        <dbReference type="ChEBI" id="CHEBI:18420"/>
        <label>1</label>
        <note>catalytic</note>
    </ligand>
</feature>
<evidence type="ECO:0000313" key="15">
    <source>
        <dbReference type="Proteomes" id="UP000094389"/>
    </source>
</evidence>
<dbReference type="InterPro" id="IPR020550">
    <property type="entry name" value="Inositol_monophosphatase_CS"/>
</dbReference>
<evidence type="ECO:0000256" key="9">
    <source>
        <dbReference type="ARBA" id="ARBA00044484"/>
    </source>
</evidence>
<accession>A0A0H5C8P7</accession>
<dbReference type="InterPro" id="IPR020583">
    <property type="entry name" value="Inositol_monoP_metal-BS"/>
</dbReference>
<evidence type="ECO:0000313" key="14">
    <source>
        <dbReference type="Proteomes" id="UP000038830"/>
    </source>
</evidence>
<evidence type="ECO:0000256" key="1">
    <source>
        <dbReference type="ARBA" id="ARBA00001946"/>
    </source>
</evidence>
<evidence type="ECO:0000256" key="5">
    <source>
        <dbReference type="ARBA" id="ARBA00022801"/>
    </source>
</evidence>
<evidence type="ECO:0000256" key="6">
    <source>
        <dbReference type="ARBA" id="ARBA00022842"/>
    </source>
</evidence>
<evidence type="ECO:0000256" key="7">
    <source>
        <dbReference type="ARBA" id="ARBA00044466"/>
    </source>
</evidence>
<reference evidence="13 15" key="3">
    <citation type="journal article" date="2016" name="Proc. Natl. Acad. Sci. U.S.A.">
        <title>Comparative genomics of biotechnologically important yeasts.</title>
        <authorList>
            <person name="Riley R."/>
            <person name="Haridas S."/>
            <person name="Wolfe K.H."/>
            <person name="Lopes M.R."/>
            <person name="Hittinger C.T."/>
            <person name="Goeker M."/>
            <person name="Salamov A.A."/>
            <person name="Wisecaver J.H."/>
            <person name="Long T.M."/>
            <person name="Calvey C.H."/>
            <person name="Aerts A.L."/>
            <person name="Barry K.W."/>
            <person name="Choi C."/>
            <person name="Clum A."/>
            <person name="Coughlan A.Y."/>
            <person name="Deshpande S."/>
            <person name="Douglass A.P."/>
            <person name="Hanson S.J."/>
            <person name="Klenk H.-P."/>
            <person name="LaButti K.M."/>
            <person name="Lapidus A."/>
            <person name="Lindquist E.A."/>
            <person name="Lipzen A.M."/>
            <person name="Meier-Kolthoff J.P."/>
            <person name="Ohm R.A."/>
            <person name="Otillar R.P."/>
            <person name="Pangilinan J.L."/>
            <person name="Peng Y."/>
            <person name="Rokas A."/>
            <person name="Rosa C.A."/>
            <person name="Scheuner C."/>
            <person name="Sibirny A.A."/>
            <person name="Slot J.C."/>
            <person name="Stielow J.B."/>
            <person name="Sun H."/>
            <person name="Kurtzman C.P."/>
            <person name="Blackwell M."/>
            <person name="Grigoriev I.V."/>
            <person name="Jeffries T.W."/>
        </authorList>
    </citation>
    <scope>NUCLEOTIDE SEQUENCE [LARGE SCALE GENOMIC DNA]</scope>
    <source>
        <strain evidence="15">ATCC 18201 / CBS 1600 / BCRC 20928 / JCM 3617 / NBRC 0987 / NRRL Y-1542</strain>
        <strain evidence="13">NRRL Y-1542</strain>
    </source>
</reference>
<dbReference type="EMBL" id="KV453931">
    <property type="protein sequence ID" value="ODV73201.1"/>
    <property type="molecule type" value="Genomic_DNA"/>
</dbReference>
<dbReference type="OrthoDB" id="411145at2759"/>
<dbReference type="OMA" id="MSYQQER"/>